<dbReference type="PANTHER" id="PTHR34145:SF68">
    <property type="entry name" value="FBD DOMAIN-CONTAINING PROTEIN"/>
    <property type="match status" value="1"/>
</dbReference>
<dbReference type="GO" id="GO:0016301">
    <property type="term" value="F:kinase activity"/>
    <property type="evidence" value="ECO:0007669"/>
    <property type="project" value="UniProtKB-KW"/>
</dbReference>
<comment type="subcellular location">
    <subcellularLocation>
        <location evidence="1">Membrane</location>
        <topology evidence="1">Single-pass membrane protein</topology>
    </subcellularLocation>
</comment>
<keyword evidence="4" id="KW-1185">Reference proteome</keyword>
<dbReference type="PANTHER" id="PTHR34145">
    <property type="entry name" value="OS02G0105600 PROTEIN"/>
    <property type="match status" value="1"/>
</dbReference>
<organism evidence="3 4">
    <name type="scientific">Phtheirospermum japonicum</name>
    <dbReference type="NCBI Taxonomy" id="374723"/>
    <lineage>
        <taxon>Eukaryota</taxon>
        <taxon>Viridiplantae</taxon>
        <taxon>Streptophyta</taxon>
        <taxon>Embryophyta</taxon>
        <taxon>Tracheophyta</taxon>
        <taxon>Spermatophyta</taxon>
        <taxon>Magnoliopsida</taxon>
        <taxon>eudicotyledons</taxon>
        <taxon>Gunneridae</taxon>
        <taxon>Pentapetalae</taxon>
        <taxon>asterids</taxon>
        <taxon>lamiids</taxon>
        <taxon>Lamiales</taxon>
        <taxon>Orobanchaceae</taxon>
        <taxon>Orobanchaceae incertae sedis</taxon>
        <taxon>Phtheirospermum</taxon>
    </lineage>
</organism>
<dbReference type="Proteomes" id="UP000653305">
    <property type="component" value="Unassembled WGS sequence"/>
</dbReference>
<dbReference type="Gene3D" id="3.80.10.10">
    <property type="entry name" value="Ribonuclease Inhibitor"/>
    <property type="match status" value="1"/>
</dbReference>
<feature type="domain" description="Malectin-like" evidence="2">
    <location>
        <begin position="172"/>
        <end position="284"/>
    </location>
</feature>
<name>A0A830D5V6_9LAMI</name>
<gene>
    <name evidence="3" type="ORF">PHJA_002322100</name>
</gene>
<proteinExistence type="predicted"/>
<dbReference type="OrthoDB" id="912614at2759"/>
<sequence>MSFTGALERALEEQRRNYVRWVDSVIMSHKAYTVEKFRLFFNLTKLHQQRIDEWLRHALARKVRTLELDLTNDCCRKGREYYQCYTFPYELLRDDSVDFKFLEKLCTHYVNVKCEAVEFFLRNCPRLEHLSICRSGGLKTLKVIRPFPALKRVEISLCHADAFFIETDAVLDHPPSAVLQNAIAAVTPTGEIHLLTGLPTAEVPIYMNMYFSEVTQLDTTETRSVQVLVNGAPLFDSPILPPYANCKEMYISNLTASSDTTFALVPTSDSMLPPLINAMEVYSIGMF</sequence>
<dbReference type="AlphaFoldDB" id="A0A830D5V6"/>
<reference evidence="3" key="1">
    <citation type="submission" date="2020-07" db="EMBL/GenBank/DDBJ databases">
        <title>Ethylene signaling mediates host invasion by parasitic plants.</title>
        <authorList>
            <person name="Yoshida S."/>
        </authorList>
    </citation>
    <scope>NUCLEOTIDE SEQUENCE</scope>
    <source>
        <strain evidence="3">Okayama</strain>
    </source>
</reference>
<dbReference type="EMBL" id="BMAC01000708">
    <property type="protein sequence ID" value="GFQ01782.1"/>
    <property type="molecule type" value="Genomic_DNA"/>
</dbReference>
<accession>A0A830D5V6</accession>
<dbReference type="InterPro" id="IPR032675">
    <property type="entry name" value="LRR_dom_sf"/>
</dbReference>
<dbReference type="InterPro" id="IPR053772">
    <property type="entry name" value="At1g61320/At1g61330-like"/>
</dbReference>
<evidence type="ECO:0000259" key="2">
    <source>
        <dbReference type="Pfam" id="PF12819"/>
    </source>
</evidence>
<keyword evidence="3" id="KW-0418">Kinase</keyword>
<protein>
    <submittedName>
        <fullName evidence="3">Probable LRR receptor-like serine/threonine-protein kinase at1g51860</fullName>
    </submittedName>
</protein>
<dbReference type="Pfam" id="PF12819">
    <property type="entry name" value="Malectin_like"/>
    <property type="match status" value="1"/>
</dbReference>
<evidence type="ECO:0000256" key="1">
    <source>
        <dbReference type="ARBA" id="ARBA00004167"/>
    </source>
</evidence>
<keyword evidence="3" id="KW-0808">Transferase</keyword>
<evidence type="ECO:0000313" key="3">
    <source>
        <dbReference type="EMBL" id="GFQ01782.1"/>
    </source>
</evidence>
<comment type="caution">
    <text evidence="3">The sequence shown here is derived from an EMBL/GenBank/DDBJ whole genome shotgun (WGS) entry which is preliminary data.</text>
</comment>
<keyword evidence="3" id="KW-0675">Receptor</keyword>
<evidence type="ECO:0000313" key="4">
    <source>
        <dbReference type="Proteomes" id="UP000653305"/>
    </source>
</evidence>
<dbReference type="InterPro" id="IPR024788">
    <property type="entry name" value="Malectin-like_Carb-bd_dom"/>
</dbReference>
<dbReference type="GO" id="GO:0016020">
    <property type="term" value="C:membrane"/>
    <property type="evidence" value="ECO:0007669"/>
    <property type="project" value="UniProtKB-SubCell"/>
</dbReference>